<dbReference type="AlphaFoldDB" id="E9DX44"/>
<feature type="region of interest" description="Disordered" evidence="1">
    <location>
        <begin position="141"/>
        <end position="161"/>
    </location>
</feature>
<dbReference type="STRING" id="655827.E9DX44"/>
<reference evidence="2 3" key="1">
    <citation type="journal article" date="2011" name="PLoS Genet.">
        <title>Genome sequencing and comparative transcriptomics of the model entomopathogenic fungi Metarhizium anisopliae and M. acridum.</title>
        <authorList>
            <person name="Gao Q."/>
            <person name="Jin K."/>
            <person name="Ying S.H."/>
            <person name="Zhang Y."/>
            <person name="Xiao G."/>
            <person name="Shang Y."/>
            <person name="Duan Z."/>
            <person name="Hu X."/>
            <person name="Xie X.Q."/>
            <person name="Zhou G."/>
            <person name="Peng G."/>
            <person name="Luo Z."/>
            <person name="Huang W."/>
            <person name="Wang B."/>
            <person name="Fang W."/>
            <person name="Wang S."/>
            <person name="Zhong Y."/>
            <person name="Ma L.J."/>
            <person name="St Leger R.J."/>
            <person name="Zhao G.P."/>
            <person name="Pei Y."/>
            <person name="Feng M.G."/>
            <person name="Xia Y."/>
            <person name="Wang C."/>
        </authorList>
    </citation>
    <scope>NUCLEOTIDE SEQUENCE [LARGE SCALE GENOMIC DNA]</scope>
    <source>
        <strain evidence="2 3">CQMa 102</strain>
    </source>
</reference>
<dbReference type="EMBL" id="GL698479">
    <property type="protein sequence ID" value="EFY91907.1"/>
    <property type="molecule type" value="Genomic_DNA"/>
</dbReference>
<dbReference type="GeneID" id="19246503"/>
<sequence>MQNLATLPRNKTNIQMASRKDACLIQIHHSPNLETDVDIIAIHGLDTKAPDMWTWKDRHHPKNNVNWLEKEDMLMLPHEVGNAQIFVCNWEAGMFQKSTNLKESTQSFLRIMRPQLKQEERGAVGKPSCLLRRALGHYFNESPRDRQHMPGKDTDKSDTRNPLFRDQALTDLIDYVNEPKANASELLKRFLDIESIERHEVCTLWEA</sequence>
<protein>
    <submittedName>
        <fullName evidence="2">Uncharacterized protein</fullName>
    </submittedName>
</protein>
<dbReference type="Proteomes" id="UP000002499">
    <property type="component" value="Unassembled WGS sequence"/>
</dbReference>
<proteinExistence type="predicted"/>
<gene>
    <name evidence="2" type="ORF">MAC_02192</name>
</gene>
<dbReference type="InParanoid" id="E9DX44"/>
<accession>E9DX44</accession>
<keyword evidence="3" id="KW-1185">Reference proteome</keyword>
<feature type="compositionally biased region" description="Basic and acidic residues" evidence="1">
    <location>
        <begin position="142"/>
        <end position="159"/>
    </location>
</feature>
<dbReference type="KEGG" id="maw:19246503"/>
<evidence type="ECO:0000256" key="1">
    <source>
        <dbReference type="SAM" id="MobiDB-lite"/>
    </source>
</evidence>
<organism evidence="3">
    <name type="scientific">Metarhizium acridum (strain CQMa 102)</name>
    <dbReference type="NCBI Taxonomy" id="655827"/>
    <lineage>
        <taxon>Eukaryota</taxon>
        <taxon>Fungi</taxon>
        <taxon>Dikarya</taxon>
        <taxon>Ascomycota</taxon>
        <taxon>Pezizomycotina</taxon>
        <taxon>Sordariomycetes</taxon>
        <taxon>Hypocreomycetidae</taxon>
        <taxon>Hypocreales</taxon>
        <taxon>Clavicipitaceae</taxon>
        <taxon>Metarhizium</taxon>
    </lineage>
</organism>
<dbReference type="OrthoDB" id="427518at2759"/>
<dbReference type="HOGENOM" id="CLU_1326660_0_0_1"/>
<evidence type="ECO:0000313" key="3">
    <source>
        <dbReference type="Proteomes" id="UP000002499"/>
    </source>
</evidence>
<name>E9DX44_METAQ</name>
<evidence type="ECO:0000313" key="2">
    <source>
        <dbReference type="EMBL" id="EFY91907.1"/>
    </source>
</evidence>